<dbReference type="EMBL" id="NNRL01000163">
    <property type="protein sequence ID" value="OYR10807.1"/>
    <property type="molecule type" value="Genomic_DNA"/>
</dbReference>
<gene>
    <name evidence="1" type="ORF">CEV33_2273</name>
</gene>
<comment type="caution">
    <text evidence="1">The sequence shown here is derived from an EMBL/GenBank/DDBJ whole genome shotgun (WGS) entry which is preliminary data.</text>
</comment>
<keyword evidence="2" id="KW-1185">Reference proteome</keyword>
<protein>
    <submittedName>
        <fullName evidence="1">Uncharacterized protein</fullName>
    </submittedName>
</protein>
<sequence>MFMYNPSAQKVISAEATFYICHAHDFRKSHLLERIPKSVKRLSEKMCVKTND</sequence>
<evidence type="ECO:0000313" key="1">
    <source>
        <dbReference type="EMBL" id="OYR10807.1"/>
    </source>
</evidence>
<accession>A0A256F7G0</accession>
<evidence type="ECO:0000313" key="2">
    <source>
        <dbReference type="Proteomes" id="UP000216478"/>
    </source>
</evidence>
<proteinExistence type="predicted"/>
<dbReference type="Proteomes" id="UP000216478">
    <property type="component" value="Unassembled WGS sequence"/>
</dbReference>
<organism evidence="1 2">
    <name type="scientific">Brucella grignonensis</name>
    <dbReference type="NCBI Taxonomy" id="94627"/>
    <lineage>
        <taxon>Bacteria</taxon>
        <taxon>Pseudomonadati</taxon>
        <taxon>Pseudomonadota</taxon>
        <taxon>Alphaproteobacteria</taxon>
        <taxon>Hyphomicrobiales</taxon>
        <taxon>Brucellaceae</taxon>
        <taxon>Brucella/Ochrobactrum group</taxon>
        <taxon>Brucella</taxon>
    </lineage>
</organism>
<reference evidence="1 2" key="1">
    <citation type="submission" date="2017-07" db="EMBL/GenBank/DDBJ databases">
        <title>Phylogenetic study on the rhizospheric bacterium Ochrobactrum sp. A44.</title>
        <authorList>
            <person name="Krzyzanowska D.M."/>
            <person name="Ossowicki A."/>
            <person name="Rajewska M."/>
            <person name="Maciag T."/>
            <person name="Kaczynski Z."/>
            <person name="Czerwicka M."/>
            <person name="Jafra S."/>
        </authorList>
    </citation>
    <scope>NUCLEOTIDE SEQUENCE [LARGE SCALE GENOMIC DNA]</scope>
    <source>
        <strain evidence="1 2">OgA9a</strain>
    </source>
</reference>
<name>A0A256F7G0_9HYPH</name>
<dbReference type="AlphaFoldDB" id="A0A256F7G0"/>